<evidence type="ECO:0000256" key="5">
    <source>
        <dbReference type="ARBA" id="ARBA00022989"/>
    </source>
</evidence>
<dbReference type="InterPro" id="IPR035910">
    <property type="entry name" value="RyR/IP3R_RIH_dom_sf"/>
</dbReference>
<organism evidence="13 14">
    <name type="scientific">Tieghemostelium lacteum</name>
    <name type="common">Slime mold</name>
    <name type="synonym">Dictyostelium lacteum</name>
    <dbReference type="NCBI Taxonomy" id="361077"/>
    <lineage>
        <taxon>Eukaryota</taxon>
        <taxon>Amoebozoa</taxon>
        <taxon>Evosea</taxon>
        <taxon>Eumycetozoa</taxon>
        <taxon>Dictyostelia</taxon>
        <taxon>Dictyosteliales</taxon>
        <taxon>Raperosteliaceae</taxon>
        <taxon>Tieghemostelium</taxon>
    </lineage>
</organism>
<dbReference type="InterPro" id="IPR005821">
    <property type="entry name" value="Ion_trans_dom"/>
</dbReference>
<keyword evidence="14" id="KW-1185">Reference proteome</keyword>
<feature type="compositionally biased region" description="Low complexity" evidence="10">
    <location>
        <begin position="129"/>
        <end position="141"/>
    </location>
</feature>
<dbReference type="InParanoid" id="A0A151Z3P6"/>
<dbReference type="GO" id="GO:0030659">
    <property type="term" value="C:cytoplasmic vesicle membrane"/>
    <property type="evidence" value="ECO:0007669"/>
    <property type="project" value="TreeGrafter"/>
</dbReference>
<evidence type="ECO:0000256" key="8">
    <source>
        <dbReference type="ARBA" id="ARBA00023286"/>
    </source>
</evidence>
<dbReference type="Pfam" id="PF08709">
    <property type="entry name" value="Ins145_P3_rec"/>
    <property type="match status" value="1"/>
</dbReference>
<dbReference type="InterPro" id="IPR015925">
    <property type="entry name" value="Ryanodine_IP3_receptor"/>
</dbReference>
<dbReference type="PROSITE" id="PS50919">
    <property type="entry name" value="MIR"/>
    <property type="match status" value="1"/>
</dbReference>
<evidence type="ECO:0000256" key="6">
    <source>
        <dbReference type="ARBA" id="ARBA00023065"/>
    </source>
</evidence>
<dbReference type="Proteomes" id="UP000076078">
    <property type="component" value="Unassembled WGS sequence"/>
</dbReference>
<keyword evidence="7 11" id="KW-0472">Membrane</keyword>
<dbReference type="InterPro" id="IPR013662">
    <property type="entry name" value="RIH_assoc-dom"/>
</dbReference>
<proteinExistence type="predicted"/>
<gene>
    <name evidence="13" type="ORF">DLAC_11299</name>
</gene>
<reference evidence="13 14" key="1">
    <citation type="submission" date="2015-12" db="EMBL/GenBank/DDBJ databases">
        <title>Dictyostelia acquired genes for synthesis and detection of signals that induce cell-type specialization by lateral gene transfer from prokaryotes.</title>
        <authorList>
            <person name="Gloeckner G."/>
            <person name="Schaap P."/>
        </authorList>
    </citation>
    <scope>NUCLEOTIDE SEQUENCE [LARGE SCALE GENOMIC DNA]</scope>
    <source>
        <strain evidence="13 14">TK</strain>
    </source>
</reference>
<feature type="region of interest" description="Disordered" evidence="10">
    <location>
        <begin position="338"/>
        <end position="370"/>
    </location>
</feature>
<dbReference type="SUPFAM" id="SSF82109">
    <property type="entry name" value="MIR domain"/>
    <property type="match status" value="1"/>
</dbReference>
<sequence>MDDIKLNIKTGDMVTFFSEQEEEDGYLSKFNDASILEHNKSKESVFKIYPFTQYTARKAIKKKNKRRGELQQQQSMVIPNNNNNNNNTSSLEIPKITTTLSSDQILVGGNERNSITLTVPGGGSGGSSGTSSPQGSDSGQTTPTTDMELKQLEEYQDLEESTNESTLMQLEGRDLVYGQIIQLFHPISNQYLFAKNYDKVNHSVVGFRPEGDQKCYFKITPRFQQLDGTKVFNEDLVILRHEKSGLFLKEANFFNDHGVFDICLSDSQPTFWRISVAELDGKSNQNLVRSNEPFRLFHREGGFVKVANHDKTTFTYNTKTPSSINSIFEIELDQTQISSTSPTGTTSGGGGGGGNSSNVNSSSTSIQTPSITVSSSQVPIIGNKSTEIRFGQRFWIKLLGTEKYLSLSDTSQDLDQYKDTSKLILVGKEKKNSPNSTFTFNYVKEKVINSNPNSFDEVTFGSFVRIQSLTKQWLHLMTEESFHHNGDLVGTKKYYKYDDFQIKQIPKSQIEDYNFVSSRIVKISSFLKDSVIIGQKKVTLQDIKAILNEFIKFCTQSEIEDPLEREGTPIKSHQKILAYQSHLPVLLDLLKRFFDFPTEPMVIVCIYRILKQLCKSNIKNAIIINERIQFISGPPHLRDNAIAYGLGSILMEMYKNNNILLEALTPERVQDFIETIKKTKDHKHLEILSEICACFGKPVVKNQQYLCDLLLVKNSSILMKTRFGQRLEIQNIFKGGEWVDIGKFHNLDEKAQKYFEQTISLYSNISKGRNYNGIRLSEKLCTYKECVTCLKDESLPYSLRGCYLNVLIHVYMDCYPQTYTAQISYIWNPKIMETDRIKQILETHSQTSNGTVGTNNQTNNGSLNQPLNPLLNPLHTVVGSPTQTNNLGILTVQSNSSMSSPVNSNSLTGSLNQTLLSHSRNRSHDQGQNNIILSPLISNQNNLNNTQSIQNQNLTGTSNMNGSLNGASTSGNTPILISPLNLSPPIENSSVTTFKESDIFSTFIYNDAPIGLDHANINQLLLNFLSNVDFQLTGYQSQRPKWLFFHKILVAIYYAFKFGFFKRKERSVLKRLVNLLQMENHEGPLITNMKDMDLGRTIGGSRILEDDSIILINIKIEILKTLHLMLSLQKKNILEVFLYDAAIGDQVLSMEDTTQDQAKLILLNRLSMFQRDLNQDLSICSTIFGLLKHENNQLSSLSLSFLNRIYKYRSIYAMLKGPLDKVFYLYHEHINTYKETQSKIDQITRICLLDSLTDDKTNLVLKYLAYFINLCQDPDAEKSLNNQKILQVMDIHKAIVGLLKIGCSLEDLFDNEDYIGYYKDHDSMKANITQSGNGQSIEQTIYISKIFKSCYEFLKVYCRNNKENQKILFGEIEFIIGHLIRYGNVFGNVETLIQIFKSNIELCIEFGNSPYLKILVNFILTHQDLKNLDPIFLRLLSVIMLPGGDNAVIENQIHITNLIKEQKDKIIKHLLVPVSVITTLIKDSKAISKYTASQSNYYKLHHTLEECLLISLQQFQDDNLSISTSTANNNNNNTLKVPKLVRQSAKQQLISTKSNVEVLPRDFVLNLDLILLLKTCSHGKNTPTEAICREFLTMFDCLDILVVQQDNNQLNVNPDQQVYSNLMIPELKELYLENNLTFRFKSAYLSFLHEVYFNSDTLKGDLLALQSNENLWKLIGQFSFQLNSLYTYYSTNHQSNEYFISMGRNLILPMICILERFYSQCFYYDKATQKHIHNSSSLMANLMKLYHIDNSKTKGLLSIGSTPSGTLNSGAHRKTNFKLGNKKQDDQNLNVNPLLGDATSLGGLHPILHELTLEEKISIYSYLSKCLKSMDRSAISPLVAPNISNLTVTDVIRGCEEVIQRLDHQNSRWGRSRTETVGGYETSLSSFVKISPILSSKPSSNFYVRSDSDDKYIRICKKRGFDEIAKIVFQLLEFQNYISNNSNQLQLQQQQQQQQNDNSNNGKSSSNNSIHLANDHKLMSYMGSYHSITSNTIQNNSNTMSNHHQSGSEKSTNFLEILVFQLRNSLYDNDRMKINCIRILSSLLMLSQEKKNEIQNLMSDLYCHSAAIGLLGTGNPEIAFEALALLLRLLESKESQDNCLANPKVKDDIISYFASSPDINFFRDIHAMIERAKINLRDTKRLFRLDNSKIHFSGNLKLTNLNLNTFSRKTEDPDGNPYAKEFQQLQNIFKVLQLLCQGQANVFKKYMISQPDNYKSYDILKEMCHFLKVLETIVDIDHESIDLTIRFFSCMKEIVKNAPENQLTVTNVQVCKAICNILRKHHYDGQDSKYLDLKIEVVDFLLFVVDKEDPRVVTRLIPELDYKVIESTTQVFINQRFDLSEKSIKLASMSFRLIKILADHDKSQNQQLAECLLKCGEHCKSRIGRVELLHYDKLERIYFPIPSFSRRLILEDKEHTKIKSDENILQENLEDHFMDNKVSWNKTSEKIESFMDWSEYKLIELEHLHILKSHSISYLLVSHNNKFKYISFILALVINILLIIYSTGEPESFKSDIGNSRFFGVLLPISLVQTVACLLSCITFFLRYGSVILYQNWVAYLKTHNISNSLMFKTSNEKINKLKEIYKYSYIPLNIKFLLTDITSMYHILAVACAILGLTVSPFFYAFHILQFSLKTKALGIVIRALSRNKKSLMVMGIFILQATYLLSIFSFLFFSEKYKDADGNPFCTTLFQCFLSNVFYGVPTSGQLVQFIEYISYRVDSNSGTGDAVAWTIYNLIFYIIISLILLNVILGIIVDTFGQIRDQRSDTESYKSNYCFICSIDRETFQKKGIDFVKHVEDDHNKWHYLYFFAYLKERINNDKYYLLNETEIYVLEHITNRNYLKFFPVEMSMSLQVENQSQNPLSLNKDNSLNPSGIVNSTQVDITAIMNKSFEDFEKKVSNTVTIQLNQTILTLLDEIKSLKTQLDKQNQLK</sequence>
<accession>A0A151Z3P6</accession>
<dbReference type="PANTHER" id="PTHR13715">
    <property type="entry name" value="RYANODINE RECEPTOR AND IP3 RECEPTOR"/>
    <property type="match status" value="1"/>
</dbReference>
<keyword evidence="4" id="KW-0677">Repeat</keyword>
<evidence type="ECO:0000256" key="10">
    <source>
        <dbReference type="SAM" id="MobiDB-lite"/>
    </source>
</evidence>
<dbReference type="Gene3D" id="2.80.10.50">
    <property type="match status" value="2"/>
</dbReference>
<keyword evidence="2" id="KW-0813">Transport</keyword>
<dbReference type="FunCoup" id="A0A151Z3P6">
    <property type="interactions" value="4"/>
</dbReference>
<name>A0A151Z3P6_TIELA</name>
<keyword evidence="8" id="KW-1071">Ligand-gated ion channel</keyword>
<evidence type="ECO:0000256" key="4">
    <source>
        <dbReference type="ARBA" id="ARBA00022737"/>
    </source>
</evidence>
<keyword evidence="3 11" id="KW-0812">Transmembrane</keyword>
<dbReference type="GO" id="GO:0012505">
    <property type="term" value="C:endomembrane system"/>
    <property type="evidence" value="ECO:0007669"/>
    <property type="project" value="UniProtKB-SubCell"/>
</dbReference>
<feature type="domain" description="MIR" evidence="12">
    <location>
        <begin position="172"/>
        <end position="222"/>
    </location>
</feature>
<feature type="compositionally biased region" description="Gly residues" evidence="10">
    <location>
        <begin position="346"/>
        <end position="355"/>
    </location>
</feature>
<dbReference type="InterPro" id="IPR014821">
    <property type="entry name" value="Ins145_P3_rcpt"/>
</dbReference>
<dbReference type="EMBL" id="LODT01000051">
    <property type="protein sequence ID" value="KYQ88568.1"/>
    <property type="molecule type" value="Genomic_DNA"/>
</dbReference>
<dbReference type="Gene3D" id="1.10.287.70">
    <property type="match status" value="1"/>
</dbReference>
<evidence type="ECO:0000256" key="7">
    <source>
        <dbReference type="ARBA" id="ARBA00023136"/>
    </source>
</evidence>
<feature type="transmembrane region" description="Helical" evidence="11">
    <location>
        <begin position="2733"/>
        <end position="2752"/>
    </location>
</feature>
<dbReference type="Pfam" id="PF01365">
    <property type="entry name" value="RYDR_ITPR"/>
    <property type="match status" value="2"/>
</dbReference>
<dbReference type="Pfam" id="PF08454">
    <property type="entry name" value="RIH_assoc"/>
    <property type="match status" value="1"/>
</dbReference>
<feature type="region of interest" description="Disordered" evidence="10">
    <location>
        <begin position="1945"/>
        <end position="1969"/>
    </location>
</feature>
<keyword evidence="9" id="KW-0407">Ion channel</keyword>
<dbReference type="Pfam" id="PF00520">
    <property type="entry name" value="Ion_trans"/>
    <property type="match status" value="1"/>
</dbReference>
<evidence type="ECO:0000256" key="2">
    <source>
        <dbReference type="ARBA" id="ARBA00022448"/>
    </source>
</evidence>
<dbReference type="PANTHER" id="PTHR13715:SF99">
    <property type="entry name" value="INOSITOL 1,4,5-TRISPHOSPHATE RECEPTOR-LIKE PROTEIN A"/>
    <property type="match status" value="1"/>
</dbReference>
<comment type="subcellular location">
    <subcellularLocation>
        <location evidence="1">Endomembrane system</location>
        <topology evidence="1">Multi-pass membrane protein</topology>
    </subcellularLocation>
</comment>
<keyword evidence="6" id="KW-0406">Ion transport</keyword>
<evidence type="ECO:0000259" key="12">
    <source>
        <dbReference type="PROSITE" id="PS50919"/>
    </source>
</evidence>
<protein>
    <submittedName>
        <fullName evidence="13">Inositol 1</fullName>
    </submittedName>
</protein>
<feature type="transmembrane region" description="Helical" evidence="11">
    <location>
        <begin position="2521"/>
        <end position="2542"/>
    </location>
</feature>
<feature type="transmembrane region" description="Helical" evidence="11">
    <location>
        <begin position="2483"/>
        <end position="2501"/>
    </location>
</feature>
<dbReference type="OrthoDB" id="18423at2759"/>
<keyword evidence="5 11" id="KW-1133">Transmembrane helix</keyword>
<feature type="compositionally biased region" description="Low complexity" evidence="10">
    <location>
        <begin position="356"/>
        <end position="370"/>
    </location>
</feature>
<comment type="caution">
    <text evidence="13">The sequence shown here is derived from an EMBL/GenBank/DDBJ whole genome shotgun (WGS) entry which is preliminary data.</text>
</comment>
<dbReference type="InterPro" id="IPR016093">
    <property type="entry name" value="MIR_motif"/>
</dbReference>
<dbReference type="SUPFAM" id="SSF100909">
    <property type="entry name" value="IP3 receptor type 1 binding core, domain 2"/>
    <property type="match status" value="2"/>
</dbReference>
<dbReference type="InterPro" id="IPR036300">
    <property type="entry name" value="MIR_dom_sf"/>
</dbReference>
<evidence type="ECO:0000256" key="3">
    <source>
        <dbReference type="ARBA" id="ARBA00022692"/>
    </source>
</evidence>
<dbReference type="InterPro" id="IPR000699">
    <property type="entry name" value="RIH_dom"/>
</dbReference>
<evidence type="ECO:0000256" key="11">
    <source>
        <dbReference type="SAM" id="Phobius"/>
    </source>
</evidence>
<feature type="transmembrane region" description="Helical" evidence="11">
    <location>
        <begin position="2649"/>
        <end position="2671"/>
    </location>
</feature>
<evidence type="ECO:0000313" key="13">
    <source>
        <dbReference type="EMBL" id="KYQ88568.1"/>
    </source>
</evidence>
<dbReference type="OMA" id="GRNYNGI"/>
<evidence type="ECO:0000256" key="1">
    <source>
        <dbReference type="ARBA" id="ARBA00004127"/>
    </source>
</evidence>
<evidence type="ECO:0000313" key="14">
    <source>
        <dbReference type="Proteomes" id="UP000076078"/>
    </source>
</evidence>
<dbReference type="STRING" id="361077.A0A151Z3P6"/>
<feature type="region of interest" description="Disordered" evidence="10">
    <location>
        <begin position="113"/>
        <end position="144"/>
    </location>
</feature>
<evidence type="ECO:0000256" key="9">
    <source>
        <dbReference type="ARBA" id="ARBA00023303"/>
    </source>
</evidence>
<feature type="transmembrane region" description="Helical" evidence="11">
    <location>
        <begin position="2593"/>
        <end position="2614"/>
    </location>
</feature>
<dbReference type="GO" id="GO:0005262">
    <property type="term" value="F:calcium channel activity"/>
    <property type="evidence" value="ECO:0007669"/>
    <property type="project" value="InterPro"/>
</dbReference>